<dbReference type="InterPro" id="IPR038740">
    <property type="entry name" value="BioF2-like_GNAT_dom"/>
</dbReference>
<reference evidence="3" key="1">
    <citation type="journal article" date="2019" name="Int. J. Syst. Evol. Microbiol.">
        <title>The Global Catalogue of Microorganisms (GCM) 10K type strain sequencing project: providing services to taxonomists for standard genome sequencing and annotation.</title>
        <authorList>
            <consortium name="The Broad Institute Genomics Platform"/>
            <consortium name="The Broad Institute Genome Sequencing Center for Infectious Disease"/>
            <person name="Wu L."/>
            <person name="Ma J."/>
        </authorList>
    </citation>
    <scope>NUCLEOTIDE SEQUENCE [LARGE SCALE GENOMIC DNA]</scope>
    <source>
        <strain evidence="3">KCTC 12861</strain>
    </source>
</reference>
<evidence type="ECO:0000313" key="2">
    <source>
        <dbReference type="EMBL" id="GHB36465.1"/>
    </source>
</evidence>
<keyword evidence="3" id="KW-1185">Reference proteome</keyword>
<organism evidence="2 3">
    <name type="scientific">Pseudovibrio japonicus</name>
    <dbReference type="NCBI Taxonomy" id="366534"/>
    <lineage>
        <taxon>Bacteria</taxon>
        <taxon>Pseudomonadati</taxon>
        <taxon>Pseudomonadota</taxon>
        <taxon>Alphaproteobacteria</taxon>
        <taxon>Hyphomicrobiales</taxon>
        <taxon>Stappiaceae</taxon>
        <taxon>Pseudovibrio</taxon>
    </lineage>
</organism>
<feature type="domain" description="BioF2-like acetyltransferase" evidence="1">
    <location>
        <begin position="198"/>
        <end position="346"/>
    </location>
</feature>
<dbReference type="Pfam" id="PF13480">
    <property type="entry name" value="Acetyltransf_6"/>
    <property type="match status" value="1"/>
</dbReference>
<comment type="caution">
    <text evidence="2">The sequence shown here is derived from an EMBL/GenBank/DDBJ whole genome shotgun (WGS) entry which is preliminary data.</text>
</comment>
<name>A0ABQ3EFD7_9HYPH</name>
<sequence>MALSQSMATSDCTSHATRQDTLDLDRLSFQIYVSNDLLHLRSDWLNLEVQGNGSAYHAYEWCKCWTDHISEEEKATALIITGRIGGKLHVLLPLALHKSHLTNTVRWLGEVLFNQNTGYWSKELLSAPQAHVLRPRIMQALKDWGADLIHLGNMACRIGSHDNPLVRLSDTTSTNAIYPFPLAAPAEEFIKTKRSKAARKKHRSKLSKLQSLGKLSFTAEHTIDGATAALDAMICQRECRQAETGIPTAFAEPNHQRFVREAFTNLAKNDSPTKPEIYILKLDDRIISTCLSLRSGKRIYCYCTSIISGDLMRYSPGELLMQHVIEDMCKQGMEVFDFGLGEERFKLAWSEPEYLKDWIEPLTLRGKLAATLENAKLSSKRKLRNNQSFWQLYRRTRGFFARMQR</sequence>
<dbReference type="InterPro" id="IPR016181">
    <property type="entry name" value="Acyl_CoA_acyltransferase"/>
</dbReference>
<dbReference type="Gene3D" id="3.40.630.30">
    <property type="match status" value="1"/>
</dbReference>
<dbReference type="Proteomes" id="UP000637980">
    <property type="component" value="Unassembled WGS sequence"/>
</dbReference>
<dbReference type="EMBL" id="BMXE01000004">
    <property type="protein sequence ID" value="GHB36465.1"/>
    <property type="molecule type" value="Genomic_DNA"/>
</dbReference>
<gene>
    <name evidence="2" type="ORF">GCM10007094_27620</name>
</gene>
<evidence type="ECO:0000259" key="1">
    <source>
        <dbReference type="Pfam" id="PF13480"/>
    </source>
</evidence>
<evidence type="ECO:0000313" key="3">
    <source>
        <dbReference type="Proteomes" id="UP000637980"/>
    </source>
</evidence>
<dbReference type="RefSeq" id="WP_189437355.1">
    <property type="nucleotide sequence ID" value="NZ_BMXE01000004.1"/>
</dbReference>
<protein>
    <recommendedName>
        <fullName evidence="1">BioF2-like acetyltransferase domain-containing protein</fullName>
    </recommendedName>
</protein>
<proteinExistence type="predicted"/>
<accession>A0ABQ3EFD7</accession>
<dbReference type="SUPFAM" id="SSF55729">
    <property type="entry name" value="Acyl-CoA N-acyltransferases (Nat)"/>
    <property type="match status" value="1"/>
</dbReference>